<proteinExistence type="predicted"/>
<evidence type="ECO:0008006" key="2">
    <source>
        <dbReference type="Google" id="ProtNLM"/>
    </source>
</evidence>
<sequence length="181" mass="19713">MLYSIEEGKIQKTTESHIGSGCLLSTTPIGRSMAGHAGQDTVERLGSRDLNLDGEIINLAIVGSSRFYDFMAFEIAVESWVNDNGYPDLIIVGGASGVDYMAERWADNNSVQIAVFTEEWSDPNRSLVDRGRAEAANTLTEKILSGASHILAMPSPTSKWTRIVIEQAVSRGIPTDVHEVE</sequence>
<accession>A0A075I5Y3</accession>
<dbReference type="EMBL" id="KF901188">
    <property type="protein sequence ID" value="AIF21323.1"/>
    <property type="molecule type" value="Genomic_DNA"/>
</dbReference>
<organism evidence="1">
    <name type="scientific">uncultured marine group II/III euryarchaeote SAT1000_02_F02</name>
    <dbReference type="NCBI Taxonomy" id="1456550"/>
    <lineage>
        <taxon>Archaea</taxon>
        <taxon>Methanobacteriati</taxon>
        <taxon>Methanobacteriota</taxon>
        <taxon>environmental samples</taxon>
    </lineage>
</organism>
<protein>
    <recommendedName>
        <fullName evidence="2">DUF2493 domain-containing protein</fullName>
    </recommendedName>
</protein>
<name>A0A075I5Y3_9EURY</name>
<evidence type="ECO:0000313" key="1">
    <source>
        <dbReference type="EMBL" id="AIF21323.1"/>
    </source>
</evidence>
<dbReference type="AlphaFoldDB" id="A0A075I5Y3"/>
<reference evidence="1" key="1">
    <citation type="journal article" date="2014" name="Genome Biol. Evol.">
        <title>Pangenome evidence for extensive interdomain horizontal transfer affecting lineage core and shell genes in uncultured planktonic thaumarchaeota and euryarchaeota.</title>
        <authorList>
            <person name="Deschamps P."/>
            <person name="Zivanovic Y."/>
            <person name="Moreira D."/>
            <person name="Rodriguez-Valera F."/>
            <person name="Lopez-Garcia P."/>
        </authorList>
    </citation>
    <scope>NUCLEOTIDE SEQUENCE</scope>
</reference>